<dbReference type="EMBL" id="CP001736">
    <property type="protein sequence ID" value="ADB31608.1"/>
    <property type="molecule type" value="Genomic_DNA"/>
</dbReference>
<dbReference type="RefSeq" id="WP_012920164.1">
    <property type="nucleotide sequence ID" value="NC_013729.1"/>
</dbReference>
<dbReference type="KEGG" id="kfl:Kfla_2537"/>
<feature type="transmembrane region" description="Helical" evidence="1">
    <location>
        <begin position="82"/>
        <end position="104"/>
    </location>
</feature>
<evidence type="ECO:0000256" key="1">
    <source>
        <dbReference type="SAM" id="Phobius"/>
    </source>
</evidence>
<dbReference type="eggNOG" id="ENOG5032Z7H">
    <property type="taxonomic scope" value="Bacteria"/>
</dbReference>
<keyword evidence="3" id="KW-1185">Reference proteome</keyword>
<proteinExistence type="predicted"/>
<protein>
    <recommendedName>
        <fullName evidence="4">DUF2867 domain-containing protein</fullName>
    </recommendedName>
</protein>
<dbReference type="AlphaFoldDB" id="D2PWF6"/>
<evidence type="ECO:0000313" key="3">
    <source>
        <dbReference type="Proteomes" id="UP000007967"/>
    </source>
</evidence>
<dbReference type="SUPFAM" id="SSF55961">
    <property type="entry name" value="Bet v1-like"/>
    <property type="match status" value="1"/>
</dbReference>
<name>D2PWF6_KRIFD</name>
<dbReference type="HOGENOM" id="CLU_105426_1_0_11"/>
<organism evidence="2 3">
    <name type="scientific">Kribbella flavida (strain DSM 17836 / JCM 10339 / NBRC 14399)</name>
    <dbReference type="NCBI Taxonomy" id="479435"/>
    <lineage>
        <taxon>Bacteria</taxon>
        <taxon>Bacillati</taxon>
        <taxon>Actinomycetota</taxon>
        <taxon>Actinomycetes</taxon>
        <taxon>Propionibacteriales</taxon>
        <taxon>Kribbellaceae</taxon>
        <taxon>Kribbella</taxon>
    </lineage>
</organism>
<keyword evidence="1" id="KW-0812">Transmembrane</keyword>
<reference evidence="3" key="1">
    <citation type="submission" date="2009-09" db="EMBL/GenBank/DDBJ databases">
        <title>The complete genome of Kribbella flavida DSM 17836.</title>
        <authorList>
            <consortium name="US DOE Joint Genome Institute (JGI-PGF)"/>
            <person name="Lucas S."/>
            <person name="Copeland A."/>
            <person name="Lapidus A."/>
            <person name="Glavina del Rio T."/>
            <person name="Dalin E."/>
            <person name="Tice H."/>
            <person name="Bruce D."/>
            <person name="Goodwin L."/>
            <person name="Pitluck S."/>
            <person name="Kyrpides N."/>
            <person name="Mavromatis K."/>
            <person name="Ivanova N."/>
            <person name="Saunders E."/>
            <person name="Brettin T."/>
            <person name="Detter J.C."/>
            <person name="Han C."/>
            <person name="Larimer F."/>
            <person name="Land M."/>
            <person name="Hauser L."/>
            <person name="Markowitz V."/>
            <person name="Cheng J.-F."/>
            <person name="Hugenholtz P."/>
            <person name="Woyke T."/>
            <person name="Wu D."/>
            <person name="Pukall R."/>
            <person name="Klenk H.-P."/>
            <person name="Eisen J.A."/>
        </authorList>
    </citation>
    <scope>NUCLEOTIDE SEQUENCE [LARGE SCALE GENOMIC DNA]</scope>
    <source>
        <strain evidence="3">DSM 17836 / JCM 10339 / NBRC 14399</strain>
    </source>
</reference>
<keyword evidence="1" id="KW-0472">Membrane</keyword>
<dbReference type="Proteomes" id="UP000007967">
    <property type="component" value="Chromosome"/>
</dbReference>
<keyword evidence="1" id="KW-1133">Transmembrane helix</keyword>
<reference evidence="2 3" key="2">
    <citation type="journal article" date="2010" name="Stand. Genomic Sci.">
        <title>Complete genome sequence of Kribbella flavida type strain (IFO 14399).</title>
        <authorList>
            <person name="Pukall R."/>
            <person name="Lapidus A."/>
            <person name="Glavina Del Rio T."/>
            <person name="Copeland A."/>
            <person name="Tice H."/>
            <person name="Cheng J.-F."/>
            <person name="Lucas S."/>
            <person name="Chen F."/>
            <person name="Nolan M."/>
            <person name="LaButti K."/>
            <person name="Pati A."/>
            <person name="Ivanova N."/>
            <person name="Mavrommatis K."/>
            <person name="Mikhailova N."/>
            <person name="Pitluck S."/>
            <person name="Bruce D."/>
            <person name="Goodwin L."/>
            <person name="Land M."/>
            <person name="Hauser L."/>
            <person name="Chang Y.-J."/>
            <person name="Jeffries C.D."/>
            <person name="Chen A."/>
            <person name="Palaniappan K."/>
            <person name="Chain P."/>
            <person name="Rohde M."/>
            <person name="Goeker M."/>
            <person name="Bristow J."/>
            <person name="Eisen J.A."/>
            <person name="Markowitz V."/>
            <person name="Hugenholtz P."/>
            <person name="Kyrpides N.C."/>
            <person name="Klenk H.-P."/>
            <person name="Brettin T."/>
        </authorList>
    </citation>
    <scope>NUCLEOTIDE SEQUENCE [LARGE SCALE GENOMIC DNA]</scope>
    <source>
        <strain evidence="3">DSM 17836 / JCM 10339 / NBRC 14399</strain>
    </source>
</reference>
<gene>
    <name evidence="2" type="ordered locus">Kfla_2537</name>
</gene>
<sequence>MDASHTDGLPLVDEHARTINAARDAVWRGLYDHATGGLLLGPRNPLATVLGTTPRGGFEIVDSVDGESLTLAGRHHFSRYRLIFTLADAAAGGTVLTALTYAVFPGLHGRVYRALVIGSGAHVVATRGILRTIDQRCTALSR</sequence>
<accession>D2PWF6</accession>
<evidence type="ECO:0008006" key="4">
    <source>
        <dbReference type="Google" id="ProtNLM"/>
    </source>
</evidence>
<evidence type="ECO:0000313" key="2">
    <source>
        <dbReference type="EMBL" id="ADB31608.1"/>
    </source>
</evidence>
<dbReference type="OrthoDB" id="164904at2"/>
<dbReference type="STRING" id="479435.Kfla_2537"/>